<keyword evidence="7" id="KW-0406">Ion transport</keyword>
<evidence type="ECO:0000313" key="12">
    <source>
        <dbReference type="Proteomes" id="UP000199323"/>
    </source>
</evidence>
<dbReference type="InterPro" id="IPR038770">
    <property type="entry name" value="Na+/solute_symporter_sf"/>
</dbReference>
<dbReference type="InterPro" id="IPR006153">
    <property type="entry name" value="Cation/H_exchanger_TM"/>
</dbReference>
<evidence type="ECO:0000256" key="1">
    <source>
        <dbReference type="ARBA" id="ARBA00004141"/>
    </source>
</evidence>
<feature type="transmembrane region" description="Helical" evidence="9">
    <location>
        <begin position="292"/>
        <end position="311"/>
    </location>
</feature>
<evidence type="ECO:0000256" key="9">
    <source>
        <dbReference type="SAM" id="Phobius"/>
    </source>
</evidence>
<proteinExistence type="inferred from homology"/>
<dbReference type="RefSeq" id="WP_093714993.1">
    <property type="nucleotide sequence ID" value="NZ_FONG01000011.1"/>
</dbReference>
<keyword evidence="6 9" id="KW-1133">Transmembrane helix</keyword>
<feature type="domain" description="Cation/H+ exchanger transmembrane" evidence="10">
    <location>
        <begin position="11"/>
        <end position="362"/>
    </location>
</feature>
<feature type="transmembrane region" description="Helical" evidence="9">
    <location>
        <begin position="238"/>
        <end position="255"/>
    </location>
</feature>
<evidence type="ECO:0000256" key="2">
    <source>
        <dbReference type="ARBA" id="ARBA00005551"/>
    </source>
</evidence>
<accession>A0A1I2HQ51</accession>
<name>A0A1I2HQ51_9ACTN</name>
<keyword evidence="5 9" id="KW-0812">Transmembrane</keyword>
<organism evidence="11 12">
    <name type="scientific">Actinacidiphila alni</name>
    <dbReference type="NCBI Taxonomy" id="380248"/>
    <lineage>
        <taxon>Bacteria</taxon>
        <taxon>Bacillati</taxon>
        <taxon>Actinomycetota</taxon>
        <taxon>Actinomycetes</taxon>
        <taxon>Kitasatosporales</taxon>
        <taxon>Streptomycetaceae</taxon>
        <taxon>Actinacidiphila</taxon>
    </lineage>
</organism>
<comment type="subcellular location">
    <subcellularLocation>
        <location evidence="1">Membrane</location>
        <topology evidence="1">Multi-pass membrane protein</topology>
    </subcellularLocation>
</comment>
<feature type="transmembrane region" description="Helical" evidence="9">
    <location>
        <begin position="55"/>
        <end position="76"/>
    </location>
</feature>
<evidence type="ECO:0000259" key="10">
    <source>
        <dbReference type="Pfam" id="PF00999"/>
    </source>
</evidence>
<feature type="transmembrane region" description="Helical" evidence="9">
    <location>
        <begin position="116"/>
        <end position="135"/>
    </location>
</feature>
<sequence>MSFTVLAVLSLAALLGPLLALPKKWHLPVVLGELAAGVLLGPTVIGYLDAGDRTFTFLADIGFALIMFVAGARVPVRGTQLRAGLTIGVVRAAAVGLLAVAPAYALARGFGTGHTALYTVLMASSSAALILPIVDSLSLGGRHIVEMLPQVAVADTACIIALPLVIDPRHAARAALGALAVTVCAAVLFLVLRRLERDGYRRRLHRLSEERRFALELRISLIVLFALAALAVRTHVSIMLAGFSFGLVVSAIGEPRRLAKQLFAFTEGFLGPLFFVWLGASLDLRALGHHPAFAGLGAALGAGAVAVHAAMRITGQPFAVGVLTSAQLGVPVAAAALGTQLHLLEPGEAAALMFGALVTVAATTLATSLTGPRQPDDASAASARAGS</sequence>
<keyword evidence="4" id="KW-0050">Antiport</keyword>
<feature type="transmembrane region" description="Helical" evidence="9">
    <location>
        <begin position="172"/>
        <end position="192"/>
    </location>
</feature>
<dbReference type="EMBL" id="FONG01000011">
    <property type="protein sequence ID" value="SFF31969.1"/>
    <property type="molecule type" value="Genomic_DNA"/>
</dbReference>
<dbReference type="STRING" id="380248.SAMN05216251_111170"/>
<evidence type="ECO:0000313" key="11">
    <source>
        <dbReference type="EMBL" id="SFF31969.1"/>
    </source>
</evidence>
<protein>
    <submittedName>
        <fullName evidence="11">Transporter, CPA2 family</fullName>
    </submittedName>
</protein>
<evidence type="ECO:0000256" key="6">
    <source>
        <dbReference type="ARBA" id="ARBA00022989"/>
    </source>
</evidence>
<keyword evidence="3" id="KW-0813">Transport</keyword>
<evidence type="ECO:0000256" key="5">
    <source>
        <dbReference type="ARBA" id="ARBA00022692"/>
    </source>
</evidence>
<comment type="similarity">
    <text evidence="2">Belongs to the monovalent cation:proton antiporter 2 (CPA2) transporter (TC 2.A.37) family.</text>
</comment>
<feature type="transmembrane region" description="Helical" evidence="9">
    <location>
        <begin position="213"/>
        <end position="232"/>
    </location>
</feature>
<feature type="transmembrane region" description="Helical" evidence="9">
    <location>
        <begin position="349"/>
        <end position="369"/>
    </location>
</feature>
<dbReference type="Gene3D" id="1.20.1530.20">
    <property type="match status" value="1"/>
</dbReference>
<dbReference type="PANTHER" id="PTHR43562:SF1">
    <property type="entry name" value="NA(+)_H(+) ANTIPORTER YJBQ-RELATED"/>
    <property type="match status" value="1"/>
</dbReference>
<keyword evidence="12" id="KW-1185">Reference proteome</keyword>
<feature type="transmembrane region" description="Helical" evidence="9">
    <location>
        <begin position="318"/>
        <end position="337"/>
    </location>
</feature>
<dbReference type="AlphaFoldDB" id="A0A1I2HQ51"/>
<dbReference type="Pfam" id="PF00999">
    <property type="entry name" value="Na_H_Exchanger"/>
    <property type="match status" value="1"/>
</dbReference>
<feature type="transmembrane region" description="Helical" evidence="9">
    <location>
        <begin position="83"/>
        <end position="104"/>
    </location>
</feature>
<keyword evidence="8 9" id="KW-0472">Membrane</keyword>
<dbReference type="GO" id="GO:1902600">
    <property type="term" value="P:proton transmembrane transport"/>
    <property type="evidence" value="ECO:0007669"/>
    <property type="project" value="InterPro"/>
</dbReference>
<reference evidence="11 12" key="1">
    <citation type="submission" date="2016-10" db="EMBL/GenBank/DDBJ databases">
        <authorList>
            <person name="de Groot N.N."/>
        </authorList>
    </citation>
    <scope>NUCLEOTIDE SEQUENCE [LARGE SCALE GENOMIC DNA]</scope>
    <source>
        <strain evidence="11 12">CGMCC 4.3510</strain>
    </source>
</reference>
<feature type="transmembrane region" description="Helical" evidence="9">
    <location>
        <begin position="147"/>
        <end position="166"/>
    </location>
</feature>
<dbReference type="Proteomes" id="UP000199323">
    <property type="component" value="Unassembled WGS sequence"/>
</dbReference>
<dbReference type="PANTHER" id="PTHR43562">
    <property type="entry name" value="NAPA-TYPE SODIUM/HYDROGEN ANTIPORTER"/>
    <property type="match status" value="1"/>
</dbReference>
<dbReference type="OrthoDB" id="4413712at2"/>
<dbReference type="GO" id="GO:0016020">
    <property type="term" value="C:membrane"/>
    <property type="evidence" value="ECO:0007669"/>
    <property type="project" value="UniProtKB-SubCell"/>
</dbReference>
<evidence type="ECO:0000256" key="8">
    <source>
        <dbReference type="ARBA" id="ARBA00023136"/>
    </source>
</evidence>
<evidence type="ECO:0000256" key="4">
    <source>
        <dbReference type="ARBA" id="ARBA00022449"/>
    </source>
</evidence>
<feature type="transmembrane region" description="Helical" evidence="9">
    <location>
        <begin position="262"/>
        <end position="280"/>
    </location>
</feature>
<evidence type="ECO:0000256" key="3">
    <source>
        <dbReference type="ARBA" id="ARBA00022448"/>
    </source>
</evidence>
<evidence type="ECO:0000256" key="7">
    <source>
        <dbReference type="ARBA" id="ARBA00023065"/>
    </source>
</evidence>
<dbReference type="GO" id="GO:0015297">
    <property type="term" value="F:antiporter activity"/>
    <property type="evidence" value="ECO:0007669"/>
    <property type="project" value="UniProtKB-KW"/>
</dbReference>
<gene>
    <name evidence="11" type="ORF">SAMN05216251_111170</name>
</gene>